<comment type="subcellular location">
    <subcellularLocation>
        <location evidence="1">Cell membrane</location>
        <topology evidence="1">Multi-pass membrane protein</topology>
    </subcellularLocation>
</comment>
<comment type="similarity">
    <text evidence="2">Belongs to the resistance-nodulation-cell division (RND) (TC 2.A.6) family. MmpL subfamily.</text>
</comment>
<feature type="region of interest" description="Disordered" evidence="7">
    <location>
        <begin position="715"/>
        <end position="797"/>
    </location>
</feature>
<feature type="transmembrane region" description="Helical" evidence="8">
    <location>
        <begin position="185"/>
        <end position="218"/>
    </location>
</feature>
<evidence type="ECO:0000256" key="4">
    <source>
        <dbReference type="ARBA" id="ARBA00022692"/>
    </source>
</evidence>
<accession>A0ABP8UJC6</accession>
<feature type="region of interest" description="Disordered" evidence="7">
    <location>
        <begin position="843"/>
        <end position="923"/>
    </location>
</feature>
<dbReference type="RefSeq" id="WP_345435917.1">
    <property type="nucleotide sequence ID" value="NZ_BAABHK010000011.1"/>
</dbReference>
<evidence type="ECO:0000256" key="5">
    <source>
        <dbReference type="ARBA" id="ARBA00022989"/>
    </source>
</evidence>
<organism evidence="10 11">
    <name type="scientific">Actinoallomurus vinaceus</name>
    <dbReference type="NCBI Taxonomy" id="1080074"/>
    <lineage>
        <taxon>Bacteria</taxon>
        <taxon>Bacillati</taxon>
        <taxon>Actinomycetota</taxon>
        <taxon>Actinomycetes</taxon>
        <taxon>Streptosporangiales</taxon>
        <taxon>Thermomonosporaceae</taxon>
        <taxon>Actinoallomurus</taxon>
    </lineage>
</organism>
<reference evidence="11" key="1">
    <citation type="journal article" date="2019" name="Int. J. Syst. Evol. Microbiol.">
        <title>The Global Catalogue of Microorganisms (GCM) 10K type strain sequencing project: providing services to taxonomists for standard genome sequencing and annotation.</title>
        <authorList>
            <consortium name="The Broad Institute Genomics Platform"/>
            <consortium name="The Broad Institute Genome Sequencing Center for Infectious Disease"/>
            <person name="Wu L."/>
            <person name="Ma J."/>
        </authorList>
    </citation>
    <scope>NUCLEOTIDE SEQUENCE [LARGE SCALE GENOMIC DNA]</scope>
    <source>
        <strain evidence="11">JCM 17939</strain>
    </source>
</reference>
<dbReference type="InterPro" id="IPR004869">
    <property type="entry name" value="MMPL_dom"/>
</dbReference>
<feature type="transmembrane region" description="Helical" evidence="8">
    <location>
        <begin position="529"/>
        <end position="551"/>
    </location>
</feature>
<keyword evidence="4 8" id="KW-0812">Transmembrane</keyword>
<feature type="transmembrane region" description="Helical" evidence="8">
    <location>
        <begin position="306"/>
        <end position="330"/>
    </location>
</feature>
<evidence type="ECO:0000313" key="11">
    <source>
        <dbReference type="Proteomes" id="UP001501442"/>
    </source>
</evidence>
<dbReference type="Pfam" id="PF03176">
    <property type="entry name" value="MMPL"/>
    <property type="match status" value="2"/>
</dbReference>
<evidence type="ECO:0000259" key="9">
    <source>
        <dbReference type="Pfam" id="PF03176"/>
    </source>
</evidence>
<evidence type="ECO:0000256" key="6">
    <source>
        <dbReference type="ARBA" id="ARBA00023136"/>
    </source>
</evidence>
<feature type="transmembrane region" description="Helical" evidence="8">
    <location>
        <begin position="638"/>
        <end position="659"/>
    </location>
</feature>
<feature type="transmembrane region" description="Helical" evidence="8">
    <location>
        <begin position="230"/>
        <end position="251"/>
    </location>
</feature>
<feature type="transmembrane region" description="Helical" evidence="8">
    <location>
        <begin position="558"/>
        <end position="577"/>
    </location>
</feature>
<keyword evidence="5 8" id="KW-1133">Transmembrane helix</keyword>
<sequence length="923" mass="100021">MFAGLGRLVHRRRLTCLALCLIFMVVSGMWGAGAVARLKSGGFDDPHSSSSLVAKLSAQYFSNSTPDVFVIYRSDRLTVDDPRFRGAVTTALARLPKDKIRNVLTYWSQTPRVAELASKDRYATFAAVQLAGDDTAKVKEYDAVAGLFTASGLSVRVGGGVPLAKEFNTQTQRDLARAETISFPVLLVLMLFVFGSLGAFWLPLVVGVFSIVGAFTVLRLLTMVTDISSFSAEVITMMGLGLAIDYSLFIVNRFREELARGTDRPTALANTMATAGRTIAFSGITVTTALSGLLLFPQMFLRSVGIGGMAVVAVAIVGALFLLPSLLALLGHRVEFGRMPWRRRSRGDRRTSGPWYRLATSVMRHPILYFIAVMTVLGVLTTPFLHVRFGTTDVRVLPVSSPNRQLYEAFQREFPTGSKDPIDVVLSGDLVPKNFVPTKKRPVPSFITDYEARLRQLPGVTSVEITGYAEKYAAVRISVRHQYGAMTDQARDLVRRIRVIPLHREALYADVGGGTAAQMDLMDSLKRGLPTVGAIIGLVTFVLLFMAFGSLVLPLKAVAMNLLSLGASFGAIVWGFQDGHLARLLHFTPTGTTEPTTIILVLLTVFGLSMDYEVFLLSRVREEWDRTRDNARSVAVGLQRTGGIISSAALLFLVVIAVFSTADIMLVKLIGVGMFVAIVVDASLVRMLLVPATMRFLGAANWWLPRPLRALHSHLDLGEHDDPPPAATVQAGKSAPTPEHVRPAETALTPGTVRAPGEELAPGSVRASGSEPAPASVRVSESEPAPARVRVPGGEPAPARVRATERTVLGHAPESPPAPRVRRQAARLAELRAERRALRTVPERAAPTDTAFRTGSERAAPTDAADEPTLADEILRRVAEVNGRAPASPETRETAPGRHASRPQREIVPNPDGPGWHWKTPED</sequence>
<proteinExistence type="inferred from homology"/>
<dbReference type="InterPro" id="IPR050545">
    <property type="entry name" value="Mycobact_MmpL"/>
</dbReference>
<gene>
    <name evidence="10" type="ORF">GCM10023196_068400</name>
</gene>
<dbReference type="SUPFAM" id="SSF82866">
    <property type="entry name" value="Multidrug efflux transporter AcrB transmembrane domain"/>
    <property type="match status" value="2"/>
</dbReference>
<keyword evidence="6 8" id="KW-0472">Membrane</keyword>
<evidence type="ECO:0000256" key="2">
    <source>
        <dbReference type="ARBA" id="ARBA00010157"/>
    </source>
</evidence>
<evidence type="ECO:0000256" key="7">
    <source>
        <dbReference type="SAM" id="MobiDB-lite"/>
    </source>
</evidence>
<dbReference type="PANTHER" id="PTHR33406">
    <property type="entry name" value="MEMBRANE PROTEIN MJ1562-RELATED"/>
    <property type="match status" value="1"/>
</dbReference>
<feature type="domain" description="Membrane transport protein MMPL" evidence="9">
    <location>
        <begin position="56"/>
        <end position="367"/>
    </location>
</feature>
<feature type="transmembrane region" description="Helical" evidence="8">
    <location>
        <begin position="665"/>
        <end position="685"/>
    </location>
</feature>
<dbReference type="Gene3D" id="1.20.1640.10">
    <property type="entry name" value="Multidrug efflux transporter AcrB transmembrane domain"/>
    <property type="match status" value="2"/>
</dbReference>
<protein>
    <submittedName>
        <fullName evidence="10">MMPL family transporter</fullName>
    </submittedName>
</protein>
<keyword evidence="11" id="KW-1185">Reference proteome</keyword>
<evidence type="ECO:0000313" key="10">
    <source>
        <dbReference type="EMBL" id="GAA4632922.1"/>
    </source>
</evidence>
<dbReference type="PANTHER" id="PTHR33406:SF11">
    <property type="entry name" value="MEMBRANE PROTEIN SCO6666-RELATED"/>
    <property type="match status" value="1"/>
</dbReference>
<feature type="transmembrane region" description="Helical" evidence="8">
    <location>
        <begin position="279"/>
        <end position="300"/>
    </location>
</feature>
<evidence type="ECO:0000256" key="3">
    <source>
        <dbReference type="ARBA" id="ARBA00022475"/>
    </source>
</evidence>
<dbReference type="Proteomes" id="UP001501442">
    <property type="component" value="Unassembled WGS sequence"/>
</dbReference>
<evidence type="ECO:0000256" key="1">
    <source>
        <dbReference type="ARBA" id="ARBA00004651"/>
    </source>
</evidence>
<feature type="domain" description="Membrane transport protein MMPL" evidence="9">
    <location>
        <begin position="474"/>
        <end position="710"/>
    </location>
</feature>
<feature type="transmembrane region" description="Helical" evidence="8">
    <location>
        <begin position="597"/>
        <end position="617"/>
    </location>
</feature>
<comment type="caution">
    <text evidence="10">The sequence shown here is derived from an EMBL/GenBank/DDBJ whole genome shotgun (WGS) entry which is preliminary data.</text>
</comment>
<feature type="transmembrane region" description="Helical" evidence="8">
    <location>
        <begin position="367"/>
        <end position="387"/>
    </location>
</feature>
<name>A0ABP8UJC6_9ACTN</name>
<feature type="transmembrane region" description="Helical" evidence="8">
    <location>
        <begin position="143"/>
        <end position="164"/>
    </location>
</feature>
<keyword evidence="3" id="KW-1003">Cell membrane</keyword>
<evidence type="ECO:0000256" key="8">
    <source>
        <dbReference type="SAM" id="Phobius"/>
    </source>
</evidence>
<dbReference type="EMBL" id="BAABHK010000011">
    <property type="protein sequence ID" value="GAA4632922.1"/>
    <property type="molecule type" value="Genomic_DNA"/>
</dbReference>